<evidence type="ECO:0000313" key="2">
    <source>
        <dbReference type="EMBL" id="EFN64654.1"/>
    </source>
</evidence>
<proteinExistence type="predicted"/>
<dbReference type="EMBL" id="GL441542">
    <property type="protein sequence ID" value="EFN64654.1"/>
    <property type="molecule type" value="Genomic_DNA"/>
</dbReference>
<evidence type="ECO:0000256" key="1">
    <source>
        <dbReference type="SAM" id="MobiDB-lite"/>
    </source>
</evidence>
<keyword evidence="3" id="KW-1185">Reference proteome</keyword>
<feature type="region of interest" description="Disordered" evidence="1">
    <location>
        <begin position="1"/>
        <end position="64"/>
    </location>
</feature>
<feature type="compositionally biased region" description="Basic and acidic residues" evidence="1">
    <location>
        <begin position="8"/>
        <end position="28"/>
    </location>
</feature>
<name>E2APJ8_CAMFO</name>
<evidence type="ECO:0000313" key="3">
    <source>
        <dbReference type="Proteomes" id="UP000000311"/>
    </source>
</evidence>
<protein>
    <submittedName>
        <fullName evidence="2">Uncharacterized protein</fullName>
    </submittedName>
</protein>
<dbReference type="AlphaFoldDB" id="E2APJ8"/>
<feature type="compositionally biased region" description="Basic residues" evidence="1">
    <location>
        <begin position="29"/>
        <end position="47"/>
    </location>
</feature>
<organism evidence="3">
    <name type="scientific">Camponotus floridanus</name>
    <name type="common">Florida carpenter ant</name>
    <dbReference type="NCBI Taxonomy" id="104421"/>
    <lineage>
        <taxon>Eukaryota</taxon>
        <taxon>Metazoa</taxon>
        <taxon>Ecdysozoa</taxon>
        <taxon>Arthropoda</taxon>
        <taxon>Hexapoda</taxon>
        <taxon>Insecta</taxon>
        <taxon>Pterygota</taxon>
        <taxon>Neoptera</taxon>
        <taxon>Endopterygota</taxon>
        <taxon>Hymenoptera</taxon>
        <taxon>Apocrita</taxon>
        <taxon>Aculeata</taxon>
        <taxon>Formicoidea</taxon>
        <taxon>Formicidae</taxon>
        <taxon>Formicinae</taxon>
        <taxon>Camponotus</taxon>
    </lineage>
</organism>
<sequence>MSKNPTKSSDEEDHRGNPTKSSDEEDHRGAHHEKGRQLSVRRHKKNDRTRLAVSSGEKRTPSIAGEEKTVCIEDFIHLSDCIMYNKTSVFRVCPRDEQNNPAKYPIYMPELCSRVCTRYSAKFVGKDIPGSH</sequence>
<dbReference type="InParanoid" id="E2APJ8"/>
<dbReference type="Proteomes" id="UP000000311">
    <property type="component" value="Unassembled WGS sequence"/>
</dbReference>
<gene>
    <name evidence="2" type="ORF">EAG_08297</name>
</gene>
<reference evidence="2 3" key="1">
    <citation type="journal article" date="2010" name="Science">
        <title>Genomic comparison of the ants Camponotus floridanus and Harpegnathos saltator.</title>
        <authorList>
            <person name="Bonasio R."/>
            <person name="Zhang G."/>
            <person name="Ye C."/>
            <person name="Mutti N.S."/>
            <person name="Fang X."/>
            <person name="Qin N."/>
            <person name="Donahue G."/>
            <person name="Yang P."/>
            <person name="Li Q."/>
            <person name="Li C."/>
            <person name="Zhang P."/>
            <person name="Huang Z."/>
            <person name="Berger S.L."/>
            <person name="Reinberg D."/>
            <person name="Wang J."/>
            <person name="Liebig J."/>
        </authorList>
    </citation>
    <scope>NUCLEOTIDE SEQUENCE [LARGE SCALE GENOMIC DNA]</scope>
    <source>
        <strain evidence="3">C129</strain>
    </source>
</reference>
<accession>E2APJ8</accession>